<dbReference type="EMBL" id="SMKP01000196">
    <property type="protein sequence ID" value="TDD12665.1"/>
    <property type="molecule type" value="Genomic_DNA"/>
</dbReference>
<accession>A0A4R4WBI8</accession>
<name>A0A4R4WBI8_9ACTN</name>
<protein>
    <submittedName>
        <fullName evidence="1">Uncharacterized protein</fullName>
    </submittedName>
</protein>
<comment type="caution">
    <text evidence="1">The sequence shown here is derived from an EMBL/GenBank/DDBJ whole genome shotgun (WGS) entry which is preliminary data.</text>
</comment>
<reference evidence="1 2" key="1">
    <citation type="submission" date="2019-03" db="EMBL/GenBank/DDBJ databases">
        <title>Draft genome sequences of novel Actinobacteria.</title>
        <authorList>
            <person name="Sahin N."/>
            <person name="Ay H."/>
            <person name="Saygin H."/>
        </authorList>
    </citation>
    <scope>NUCLEOTIDE SEQUENCE [LARGE SCALE GENOMIC DNA]</scope>
    <source>
        <strain evidence="1 2">KC712</strain>
    </source>
</reference>
<dbReference type="RefSeq" id="WP_132517161.1">
    <property type="nucleotide sequence ID" value="NZ_SMKP01000196.1"/>
</dbReference>
<keyword evidence="2" id="KW-1185">Reference proteome</keyword>
<evidence type="ECO:0000313" key="2">
    <source>
        <dbReference type="Proteomes" id="UP000294543"/>
    </source>
</evidence>
<dbReference type="AlphaFoldDB" id="A0A4R4WBI8"/>
<dbReference type="OrthoDB" id="4245202at2"/>
<evidence type="ECO:0000313" key="1">
    <source>
        <dbReference type="EMBL" id="TDD12665.1"/>
    </source>
</evidence>
<sequence>MASTTAAFAPYAQAAVSVDKDGTAVRSKNVTDVKRVATGKYLITVDPQIDAGRSVPQATIHRTGNWGSEIYVGSETDANDTNVFLVWTGVNAAASDQPFHFIVP</sequence>
<proteinExistence type="predicted"/>
<organism evidence="1 2">
    <name type="scientific">Nonomuraea diastatica</name>
    <dbReference type="NCBI Taxonomy" id="1848329"/>
    <lineage>
        <taxon>Bacteria</taxon>
        <taxon>Bacillati</taxon>
        <taxon>Actinomycetota</taxon>
        <taxon>Actinomycetes</taxon>
        <taxon>Streptosporangiales</taxon>
        <taxon>Streptosporangiaceae</taxon>
        <taxon>Nonomuraea</taxon>
    </lineage>
</organism>
<dbReference type="Proteomes" id="UP000294543">
    <property type="component" value="Unassembled WGS sequence"/>
</dbReference>
<gene>
    <name evidence="1" type="ORF">E1294_43350</name>
</gene>